<protein>
    <submittedName>
        <fullName evidence="1">Uncharacterized protein</fullName>
    </submittedName>
</protein>
<dbReference type="EMBL" id="CM009752">
    <property type="protein sequence ID" value="PUZ60540.1"/>
    <property type="molecule type" value="Genomic_DNA"/>
</dbReference>
<reference evidence="1 2" key="1">
    <citation type="submission" date="2018-04" db="EMBL/GenBank/DDBJ databases">
        <title>WGS assembly of Panicum hallii var. hallii HAL2.</title>
        <authorList>
            <person name="Lovell J."/>
            <person name="Jenkins J."/>
            <person name="Lowry D."/>
            <person name="Mamidi S."/>
            <person name="Sreedasyam A."/>
            <person name="Weng X."/>
            <person name="Barry K."/>
            <person name="Bonette J."/>
            <person name="Campitelli B."/>
            <person name="Daum C."/>
            <person name="Gordon S."/>
            <person name="Gould B."/>
            <person name="Lipzen A."/>
            <person name="MacQueen A."/>
            <person name="Palacio-Mejia J."/>
            <person name="Plott C."/>
            <person name="Shakirov E."/>
            <person name="Shu S."/>
            <person name="Yoshinaga Y."/>
            <person name="Zane M."/>
            <person name="Rokhsar D."/>
            <person name="Grimwood J."/>
            <person name="Schmutz J."/>
            <person name="Juenger T."/>
        </authorList>
    </citation>
    <scope>NUCLEOTIDE SEQUENCE [LARGE SCALE GENOMIC DNA]</scope>
    <source>
        <strain evidence="2">cv. HAL2</strain>
    </source>
</reference>
<proteinExistence type="predicted"/>
<dbReference type="Proteomes" id="UP000244336">
    <property type="component" value="Chromosome 4"/>
</dbReference>
<accession>A0A2T7DY83</accession>
<evidence type="ECO:0000313" key="2">
    <source>
        <dbReference type="Proteomes" id="UP000244336"/>
    </source>
</evidence>
<name>A0A2T7DY83_9POAL</name>
<sequence>MELERLMFCKMRLGKLKNETWRHHCSWLNLNEIYDEFLNPAIKHVVIVSEYSKMSNLYMCLGQLQVFHHSPRLSYPTTQRLDWCYRGGLSRATNKSIFQANNWVDHERTTTKLILHLHLLNPFHLVVFLYGCFLME</sequence>
<dbReference type="AlphaFoldDB" id="A0A2T7DY83"/>
<organism evidence="1 2">
    <name type="scientific">Panicum hallii var. hallii</name>
    <dbReference type="NCBI Taxonomy" id="1504633"/>
    <lineage>
        <taxon>Eukaryota</taxon>
        <taxon>Viridiplantae</taxon>
        <taxon>Streptophyta</taxon>
        <taxon>Embryophyta</taxon>
        <taxon>Tracheophyta</taxon>
        <taxon>Spermatophyta</taxon>
        <taxon>Magnoliopsida</taxon>
        <taxon>Liliopsida</taxon>
        <taxon>Poales</taxon>
        <taxon>Poaceae</taxon>
        <taxon>PACMAD clade</taxon>
        <taxon>Panicoideae</taxon>
        <taxon>Panicodae</taxon>
        <taxon>Paniceae</taxon>
        <taxon>Panicinae</taxon>
        <taxon>Panicum</taxon>
        <taxon>Panicum sect. Panicum</taxon>
    </lineage>
</organism>
<evidence type="ECO:0000313" key="1">
    <source>
        <dbReference type="EMBL" id="PUZ60540.1"/>
    </source>
</evidence>
<dbReference type="Gramene" id="PUZ60540">
    <property type="protein sequence ID" value="PUZ60540"/>
    <property type="gene ID" value="GQ55_4G140100"/>
</dbReference>
<gene>
    <name evidence="1" type="ORF">GQ55_4G140100</name>
</gene>
<keyword evidence="2" id="KW-1185">Reference proteome</keyword>